<dbReference type="SUPFAM" id="SSF54695">
    <property type="entry name" value="POZ domain"/>
    <property type="match status" value="1"/>
</dbReference>
<feature type="domain" description="SKP1 component POZ" evidence="4">
    <location>
        <begin position="4"/>
        <end position="62"/>
    </location>
</feature>
<organism evidence="5 6">
    <name type="scientific">Camelina sativa</name>
    <name type="common">False flax</name>
    <name type="synonym">Myagrum sativum</name>
    <dbReference type="NCBI Taxonomy" id="90675"/>
    <lineage>
        <taxon>Eukaryota</taxon>
        <taxon>Viridiplantae</taxon>
        <taxon>Streptophyta</taxon>
        <taxon>Embryophyta</taxon>
        <taxon>Tracheophyta</taxon>
        <taxon>Spermatophyta</taxon>
        <taxon>Magnoliopsida</taxon>
        <taxon>eudicotyledons</taxon>
        <taxon>Gunneridae</taxon>
        <taxon>Pentapetalae</taxon>
        <taxon>rosids</taxon>
        <taxon>malvids</taxon>
        <taxon>Brassicales</taxon>
        <taxon>Brassicaceae</taxon>
        <taxon>Camelineae</taxon>
        <taxon>Camelina</taxon>
    </lineage>
</organism>
<dbReference type="Gene3D" id="3.30.710.10">
    <property type="entry name" value="Potassium Channel Kv1.1, Chain A"/>
    <property type="match status" value="1"/>
</dbReference>
<reference evidence="5" key="1">
    <citation type="journal article" date="2014" name="Nat. Commun.">
        <title>The emerging biofuel crop Camelina sativa retains a highly undifferentiated hexaploid genome structure.</title>
        <authorList>
            <person name="Kagale S."/>
            <person name="Koh C."/>
            <person name="Nixon J."/>
            <person name="Bollina V."/>
            <person name="Clarke W.E."/>
            <person name="Tuteja R."/>
            <person name="Spillane C."/>
            <person name="Robinson S.J."/>
            <person name="Links M.G."/>
            <person name="Clarke C."/>
            <person name="Higgins E.E."/>
            <person name="Huebert T."/>
            <person name="Sharpe A.G."/>
            <person name="Parkin I.A."/>
        </authorList>
    </citation>
    <scope>NUCLEOTIDE SEQUENCE [LARGE SCALE GENOMIC DNA]</scope>
    <source>
        <strain evidence="5">cv. DH55</strain>
    </source>
</reference>
<evidence type="ECO:0000313" key="5">
    <source>
        <dbReference type="Proteomes" id="UP000694864"/>
    </source>
</evidence>
<dbReference type="SMART" id="SM00512">
    <property type="entry name" value="Skp1"/>
    <property type="match status" value="1"/>
</dbReference>
<gene>
    <name evidence="6" type="primary">LOC104766091</name>
</gene>
<evidence type="ECO:0000256" key="3">
    <source>
        <dbReference type="ARBA" id="ARBA00022786"/>
    </source>
</evidence>
<proteinExistence type="inferred from homology"/>
<dbReference type="InterPro" id="IPR011333">
    <property type="entry name" value="SKP1/BTB/POZ_sf"/>
</dbReference>
<accession>A0ABM1RCG2</accession>
<keyword evidence="3" id="KW-0833">Ubl conjugation pathway</keyword>
<dbReference type="GeneID" id="104766091"/>
<comment type="similarity">
    <text evidence="2">Belongs to the SKP1 family.</text>
</comment>
<dbReference type="InterPro" id="IPR016073">
    <property type="entry name" value="Skp1_comp_POZ"/>
</dbReference>
<reference evidence="6" key="2">
    <citation type="submission" date="2025-08" db="UniProtKB">
        <authorList>
            <consortium name="RefSeq"/>
        </authorList>
    </citation>
    <scope>IDENTIFICATION</scope>
    <source>
        <tissue evidence="6">Leaf</tissue>
    </source>
</reference>
<dbReference type="Proteomes" id="UP000694864">
    <property type="component" value="Chromosome 19"/>
</dbReference>
<dbReference type="Pfam" id="PF03931">
    <property type="entry name" value="Skp1_POZ"/>
    <property type="match status" value="1"/>
</dbReference>
<dbReference type="PANTHER" id="PTHR11165">
    <property type="entry name" value="SKP1"/>
    <property type="match status" value="1"/>
</dbReference>
<sequence>MSTKMILLKSSDGITFEIEEAAARRSQVIANMIEDDCVGGGIPLPNVKGKILALVTEYCKKHPVVDANPSSVEVVKKRDNAINPTSVEDLKK</sequence>
<evidence type="ECO:0000259" key="4">
    <source>
        <dbReference type="Pfam" id="PF03931"/>
    </source>
</evidence>
<protein>
    <submittedName>
        <fullName evidence="6">SKP1-like protein 9</fullName>
    </submittedName>
</protein>
<evidence type="ECO:0000313" key="6">
    <source>
        <dbReference type="RefSeq" id="XP_019096700.1"/>
    </source>
</evidence>
<keyword evidence="5" id="KW-1185">Reference proteome</keyword>
<evidence type="ECO:0000256" key="2">
    <source>
        <dbReference type="ARBA" id="ARBA00009993"/>
    </source>
</evidence>
<comment type="pathway">
    <text evidence="1">Protein modification; protein ubiquitination.</text>
</comment>
<name>A0ABM1RCG2_CAMSA</name>
<dbReference type="InterPro" id="IPR001232">
    <property type="entry name" value="SKP1-like"/>
</dbReference>
<evidence type="ECO:0000256" key="1">
    <source>
        <dbReference type="ARBA" id="ARBA00004906"/>
    </source>
</evidence>
<dbReference type="RefSeq" id="XP_019096700.1">
    <property type="nucleotide sequence ID" value="XM_019241155.1"/>
</dbReference>
<dbReference type="InterPro" id="IPR016897">
    <property type="entry name" value="SKP1"/>
</dbReference>